<dbReference type="EMBL" id="QDDL01000001">
    <property type="protein sequence ID" value="PVZ72515.1"/>
    <property type="molecule type" value="Genomic_DNA"/>
</dbReference>
<name>A0A2V1H6W0_9GAMM</name>
<dbReference type="InterPro" id="IPR005318">
    <property type="entry name" value="OM_porin_bac"/>
</dbReference>
<feature type="signal peptide" evidence="4">
    <location>
        <begin position="1"/>
        <end position="22"/>
    </location>
</feature>
<dbReference type="InterPro" id="IPR023614">
    <property type="entry name" value="Porin_dom_sf"/>
</dbReference>
<keyword evidence="3 4" id="KW-0732">Signal</keyword>
<dbReference type="OrthoDB" id="6759120at2"/>
<keyword evidence="2" id="KW-0813">Transport</keyword>
<evidence type="ECO:0008006" key="7">
    <source>
        <dbReference type="Google" id="ProtNLM"/>
    </source>
</evidence>
<dbReference type="Pfam" id="PF03573">
    <property type="entry name" value="OprD"/>
    <property type="match status" value="1"/>
</dbReference>
<evidence type="ECO:0000313" key="5">
    <source>
        <dbReference type="EMBL" id="PVZ72515.1"/>
    </source>
</evidence>
<dbReference type="Gene3D" id="2.40.160.10">
    <property type="entry name" value="Porin"/>
    <property type="match status" value="1"/>
</dbReference>
<dbReference type="GO" id="GO:0016020">
    <property type="term" value="C:membrane"/>
    <property type="evidence" value="ECO:0007669"/>
    <property type="project" value="InterPro"/>
</dbReference>
<proteinExistence type="inferred from homology"/>
<sequence>MKIFYLSTIAAAVLSITSTVQADANSSFVTDSTLDATFKTVYFFRDFSETTPEATKVEQFVQGGRLDFQSGYIADWIGFDASLYSAVRLNDSDGNSRSEVVELGDDNKLKSGYSKLGQALIKVKFGDEYVNGSAKYGRQVVDNILLNGFPSRANPSAYSGITGQLNIGPLELNANRITQTSTRYSNGFSDFVTVNTNQKIENLRTLRATYHATSDLEFEIGIGESKDYLRQRVARATWQLEPKDGYQVTLDARAFRAEPAGNLALASGSIFEKLSQTGNAEDYKSTWYNLTAGVDVGNWSSKLTYGRVDGDTYNFLWAGNSDYSPTNSFQDLNTNFLADQNGRSLLGHLFYSFDEGVAKGLTAGIIYGQGEFDDGQDKGLEAWERLLVVSYDVPAVEGLNFTWVGTQARNDGDGAFGLNSGDATDQRVYMNYSVNIF</sequence>
<evidence type="ECO:0000256" key="4">
    <source>
        <dbReference type="SAM" id="SignalP"/>
    </source>
</evidence>
<dbReference type="AlphaFoldDB" id="A0A2V1H6W0"/>
<dbReference type="Proteomes" id="UP000244906">
    <property type="component" value="Unassembled WGS sequence"/>
</dbReference>
<evidence type="ECO:0000256" key="3">
    <source>
        <dbReference type="ARBA" id="ARBA00022729"/>
    </source>
</evidence>
<gene>
    <name evidence="5" type="ORF">DC094_05805</name>
</gene>
<dbReference type="RefSeq" id="WP_116686101.1">
    <property type="nucleotide sequence ID" value="NZ_CAWNYD010000001.1"/>
</dbReference>
<dbReference type="PANTHER" id="PTHR34596:SF2">
    <property type="entry name" value="CHITOPORIN"/>
    <property type="match status" value="1"/>
</dbReference>
<comment type="similarity">
    <text evidence="1">Belongs to the outer membrane porin (Opr) (TC 1.B.25) family.</text>
</comment>
<evidence type="ECO:0000256" key="2">
    <source>
        <dbReference type="ARBA" id="ARBA00022448"/>
    </source>
</evidence>
<dbReference type="GO" id="GO:0015288">
    <property type="term" value="F:porin activity"/>
    <property type="evidence" value="ECO:0007669"/>
    <property type="project" value="TreeGrafter"/>
</dbReference>
<accession>A0A2V1H6W0</accession>
<organism evidence="5 6">
    <name type="scientific">Pelagibaculum spongiae</name>
    <dbReference type="NCBI Taxonomy" id="2080658"/>
    <lineage>
        <taxon>Bacteria</taxon>
        <taxon>Pseudomonadati</taxon>
        <taxon>Pseudomonadota</taxon>
        <taxon>Gammaproteobacteria</taxon>
        <taxon>Oceanospirillales</taxon>
        <taxon>Pelagibaculum</taxon>
    </lineage>
</organism>
<evidence type="ECO:0000313" key="6">
    <source>
        <dbReference type="Proteomes" id="UP000244906"/>
    </source>
</evidence>
<protein>
    <recommendedName>
        <fullName evidence="7">Outer membrane porin, OprD family</fullName>
    </recommendedName>
</protein>
<dbReference type="PANTHER" id="PTHR34596">
    <property type="entry name" value="CHITOPORIN"/>
    <property type="match status" value="1"/>
</dbReference>
<comment type="caution">
    <text evidence="5">The sequence shown here is derived from an EMBL/GenBank/DDBJ whole genome shotgun (WGS) entry which is preliminary data.</text>
</comment>
<reference evidence="5 6" key="1">
    <citation type="submission" date="2018-04" db="EMBL/GenBank/DDBJ databases">
        <title>Thalassorhabdus spongiae gen. nov., sp. nov., isolated from a marine sponge in South-West Iceland.</title>
        <authorList>
            <person name="Knobloch S."/>
            <person name="Daussin A."/>
            <person name="Johannsson R."/>
            <person name="Marteinsson V.T."/>
        </authorList>
    </citation>
    <scope>NUCLEOTIDE SEQUENCE [LARGE SCALE GENOMIC DNA]</scope>
    <source>
        <strain evidence="5 6">Hp12</strain>
    </source>
</reference>
<keyword evidence="6" id="KW-1185">Reference proteome</keyword>
<feature type="chain" id="PRO_5016117472" description="Outer membrane porin, OprD family" evidence="4">
    <location>
        <begin position="23"/>
        <end position="437"/>
    </location>
</feature>
<evidence type="ECO:0000256" key="1">
    <source>
        <dbReference type="ARBA" id="ARBA00009075"/>
    </source>
</evidence>